<dbReference type="Pfam" id="PF07730">
    <property type="entry name" value="HisKA_3"/>
    <property type="match status" value="1"/>
</dbReference>
<dbReference type="InterPro" id="IPR003594">
    <property type="entry name" value="HATPase_dom"/>
</dbReference>
<evidence type="ECO:0000256" key="7">
    <source>
        <dbReference type="ARBA" id="ARBA00022840"/>
    </source>
</evidence>
<accession>A0ABT6WQ94</accession>
<comment type="catalytic activity">
    <reaction evidence="1">
        <text>ATP + protein L-histidine = ADP + protein N-phospho-L-histidine.</text>
        <dbReference type="EC" id="2.7.13.3"/>
    </reaction>
</comment>
<keyword evidence="6 11" id="KW-0418">Kinase</keyword>
<evidence type="ECO:0000256" key="6">
    <source>
        <dbReference type="ARBA" id="ARBA00022777"/>
    </source>
</evidence>
<evidence type="ECO:0000313" key="12">
    <source>
        <dbReference type="Proteomes" id="UP001241758"/>
    </source>
</evidence>
<evidence type="ECO:0000256" key="9">
    <source>
        <dbReference type="SAM" id="MobiDB-lite"/>
    </source>
</evidence>
<feature type="region of interest" description="Disordered" evidence="9">
    <location>
        <begin position="231"/>
        <end position="260"/>
    </location>
</feature>
<organism evidence="11 12">
    <name type="scientific">Actinoplanes sandaracinus</name>
    <dbReference type="NCBI Taxonomy" id="3045177"/>
    <lineage>
        <taxon>Bacteria</taxon>
        <taxon>Bacillati</taxon>
        <taxon>Actinomycetota</taxon>
        <taxon>Actinomycetes</taxon>
        <taxon>Micromonosporales</taxon>
        <taxon>Micromonosporaceae</taxon>
        <taxon>Actinoplanes</taxon>
    </lineage>
</organism>
<keyword evidence="5" id="KW-0547">Nucleotide-binding</keyword>
<keyword evidence="4" id="KW-0808">Transferase</keyword>
<sequence>MVWRIGHGARRLEESNARLARAAAELRRGQADLARRVLVDERVRIARELHDVVAHHMSVISVQAGLARYVLRSDPPTAGTALDAVLNTSTEALDEMRRMLGLLRLGREPDEADESDSRRPLPGLEGLPELISRVESAGLPVALTVEGRSRALPHGVALTAYRIVQESLTNVLKHAGPARATVSVRFTPDTVALTITDDGRGPVSEGAGHGLAGLRERAALYGGTLTAAGREPHGFEVSATLPYPSSAATRPAPEDDPEGP</sequence>
<evidence type="ECO:0000256" key="1">
    <source>
        <dbReference type="ARBA" id="ARBA00000085"/>
    </source>
</evidence>
<dbReference type="SUPFAM" id="SSF55874">
    <property type="entry name" value="ATPase domain of HSP90 chaperone/DNA topoisomerase II/histidine kinase"/>
    <property type="match status" value="1"/>
</dbReference>
<evidence type="ECO:0000256" key="8">
    <source>
        <dbReference type="ARBA" id="ARBA00023012"/>
    </source>
</evidence>
<dbReference type="InterPro" id="IPR050482">
    <property type="entry name" value="Sensor_HK_TwoCompSys"/>
</dbReference>
<dbReference type="PANTHER" id="PTHR24421:SF10">
    <property type="entry name" value="NITRATE_NITRITE SENSOR PROTEIN NARQ"/>
    <property type="match status" value="1"/>
</dbReference>
<feature type="region of interest" description="Disordered" evidence="9">
    <location>
        <begin position="105"/>
        <end position="124"/>
    </location>
</feature>
<dbReference type="EMBL" id="JASCTH010000016">
    <property type="protein sequence ID" value="MDI6101849.1"/>
    <property type="molecule type" value="Genomic_DNA"/>
</dbReference>
<evidence type="ECO:0000259" key="10">
    <source>
        <dbReference type="SMART" id="SM00387"/>
    </source>
</evidence>
<dbReference type="EC" id="2.7.13.3" evidence="2"/>
<reference evidence="11 12" key="1">
    <citation type="submission" date="2023-05" db="EMBL/GenBank/DDBJ databases">
        <title>Actinoplanes sp. NEAU-A12 genome sequencing.</title>
        <authorList>
            <person name="Wang Z.-S."/>
        </authorList>
    </citation>
    <scope>NUCLEOTIDE SEQUENCE [LARGE SCALE GENOMIC DNA]</scope>
    <source>
        <strain evidence="11 12">NEAU-A12</strain>
    </source>
</reference>
<dbReference type="PANTHER" id="PTHR24421">
    <property type="entry name" value="NITRATE/NITRITE SENSOR PROTEIN NARX-RELATED"/>
    <property type="match status" value="1"/>
</dbReference>
<keyword evidence="12" id="KW-1185">Reference proteome</keyword>
<keyword evidence="3" id="KW-0597">Phosphoprotein</keyword>
<evidence type="ECO:0000313" key="11">
    <source>
        <dbReference type="EMBL" id="MDI6101849.1"/>
    </source>
</evidence>
<dbReference type="InterPro" id="IPR036890">
    <property type="entry name" value="HATPase_C_sf"/>
</dbReference>
<dbReference type="SMART" id="SM00387">
    <property type="entry name" value="HATPase_c"/>
    <property type="match status" value="1"/>
</dbReference>
<evidence type="ECO:0000256" key="2">
    <source>
        <dbReference type="ARBA" id="ARBA00012438"/>
    </source>
</evidence>
<dbReference type="InterPro" id="IPR011712">
    <property type="entry name" value="Sig_transdc_His_kin_sub3_dim/P"/>
</dbReference>
<keyword evidence="7" id="KW-0067">ATP-binding</keyword>
<feature type="compositionally biased region" description="Basic and acidic residues" evidence="9">
    <location>
        <begin position="105"/>
        <end position="119"/>
    </location>
</feature>
<keyword evidence="8" id="KW-0902">Two-component regulatory system</keyword>
<dbReference type="CDD" id="cd16917">
    <property type="entry name" value="HATPase_UhpB-NarQ-NarX-like"/>
    <property type="match status" value="1"/>
</dbReference>
<evidence type="ECO:0000256" key="5">
    <source>
        <dbReference type="ARBA" id="ARBA00022741"/>
    </source>
</evidence>
<protein>
    <recommendedName>
        <fullName evidence="2">histidine kinase</fullName>
        <ecNumber evidence="2">2.7.13.3</ecNumber>
    </recommendedName>
</protein>
<comment type="caution">
    <text evidence="11">The sequence shown here is derived from an EMBL/GenBank/DDBJ whole genome shotgun (WGS) entry which is preliminary data.</text>
</comment>
<proteinExistence type="predicted"/>
<feature type="domain" description="Histidine kinase/HSP90-like ATPase" evidence="10">
    <location>
        <begin position="155"/>
        <end position="245"/>
    </location>
</feature>
<dbReference type="Gene3D" id="3.30.565.10">
    <property type="entry name" value="Histidine kinase-like ATPase, C-terminal domain"/>
    <property type="match status" value="1"/>
</dbReference>
<dbReference type="Gene3D" id="1.20.5.1930">
    <property type="match status" value="1"/>
</dbReference>
<gene>
    <name evidence="11" type="ORF">QLQ12_24815</name>
</gene>
<dbReference type="Pfam" id="PF02518">
    <property type="entry name" value="HATPase_c"/>
    <property type="match status" value="1"/>
</dbReference>
<dbReference type="RefSeq" id="WP_282762841.1">
    <property type="nucleotide sequence ID" value="NZ_JASCTH010000016.1"/>
</dbReference>
<dbReference type="Proteomes" id="UP001241758">
    <property type="component" value="Unassembled WGS sequence"/>
</dbReference>
<evidence type="ECO:0000256" key="4">
    <source>
        <dbReference type="ARBA" id="ARBA00022679"/>
    </source>
</evidence>
<name>A0ABT6WQ94_9ACTN</name>
<dbReference type="GO" id="GO:0016301">
    <property type="term" value="F:kinase activity"/>
    <property type="evidence" value="ECO:0007669"/>
    <property type="project" value="UniProtKB-KW"/>
</dbReference>
<evidence type="ECO:0000256" key="3">
    <source>
        <dbReference type="ARBA" id="ARBA00022553"/>
    </source>
</evidence>